<dbReference type="InterPro" id="IPR000089">
    <property type="entry name" value="Biotin_lipoyl"/>
</dbReference>
<accession>A0A1X6WNL9</accession>
<reference evidence="7" key="1">
    <citation type="submission" date="2017-02" db="EMBL/GenBank/DDBJ databases">
        <authorList>
            <person name="Dridi B."/>
        </authorList>
    </citation>
    <scope>NUCLEOTIDE SEQUENCE [LARGE SCALE GENOMIC DNA]</scope>
    <source>
        <strain evidence="7">bH819</strain>
    </source>
</reference>
<dbReference type="PANTHER" id="PTHR11715:SF3">
    <property type="entry name" value="GLYCINE CLEAVAGE SYSTEM H PROTEIN-RELATED"/>
    <property type="match status" value="1"/>
</dbReference>
<organism evidence="6 7">
    <name type="scientific">Vagococcus fluvialis bH819</name>
    <dbReference type="NCBI Taxonomy" id="1255619"/>
    <lineage>
        <taxon>Bacteria</taxon>
        <taxon>Bacillati</taxon>
        <taxon>Bacillota</taxon>
        <taxon>Bacilli</taxon>
        <taxon>Lactobacillales</taxon>
        <taxon>Enterococcaceae</taxon>
        <taxon>Vagococcus</taxon>
    </lineage>
</organism>
<dbReference type="CDD" id="cd06848">
    <property type="entry name" value="GCS_H"/>
    <property type="match status" value="1"/>
</dbReference>
<comment type="similarity">
    <text evidence="1 3">Belongs to the GcvH family.</text>
</comment>
<dbReference type="NCBIfam" id="NF002270">
    <property type="entry name" value="PRK01202.1"/>
    <property type="match status" value="1"/>
</dbReference>
<evidence type="ECO:0000313" key="7">
    <source>
        <dbReference type="Proteomes" id="UP000195918"/>
    </source>
</evidence>
<dbReference type="InterPro" id="IPR011053">
    <property type="entry name" value="Single_hybrid_motif"/>
</dbReference>
<keyword evidence="7" id="KW-1185">Reference proteome</keyword>
<dbReference type="GO" id="GO:0009249">
    <property type="term" value="P:protein lipoylation"/>
    <property type="evidence" value="ECO:0007669"/>
    <property type="project" value="TreeGrafter"/>
</dbReference>
<evidence type="ECO:0000256" key="2">
    <source>
        <dbReference type="ARBA" id="ARBA00022823"/>
    </source>
</evidence>
<evidence type="ECO:0000256" key="4">
    <source>
        <dbReference type="PIRSR" id="PIRSR617453-50"/>
    </source>
</evidence>
<dbReference type="RefSeq" id="WP_086951551.1">
    <property type="nucleotide sequence ID" value="NZ_FWFD01000009.1"/>
</dbReference>
<comment type="function">
    <text evidence="3">The glycine cleavage system catalyzes the degradation of glycine. The H protein shuttles the methylamine group of glycine from the P protein to the T protein.</text>
</comment>
<gene>
    <name evidence="3" type="primary">gcvH</name>
    <name evidence="6" type="ORF">FM121_07460</name>
</gene>
<comment type="cofactor">
    <cofactor evidence="3">
        <name>(R)-lipoate</name>
        <dbReference type="ChEBI" id="CHEBI:83088"/>
    </cofactor>
    <text evidence="3">Binds 1 lipoyl cofactor covalently.</text>
</comment>
<name>A0A1X6WNL9_9ENTE</name>
<dbReference type="InterPro" id="IPR003016">
    <property type="entry name" value="2-oxoA_DH_lipoyl-BS"/>
</dbReference>
<dbReference type="GO" id="GO:0019464">
    <property type="term" value="P:glycine decarboxylation via glycine cleavage system"/>
    <property type="evidence" value="ECO:0007669"/>
    <property type="project" value="UniProtKB-UniRule"/>
</dbReference>
<sequence length="126" mass="14256">MSRPKEVSYLKTHEWVKFIDETTAQVGITDFAQEQLGDIVFVELPEIGQEVTKGDQIAEVESVKTVSNIYTPFTGVISKINDNLEDAPESVNEAPFVNWLFEVKEITDKEDVLTADEYEQVVEEEA</sequence>
<dbReference type="InterPro" id="IPR002930">
    <property type="entry name" value="GCV_H"/>
</dbReference>
<dbReference type="GO" id="GO:0005829">
    <property type="term" value="C:cytosol"/>
    <property type="evidence" value="ECO:0007669"/>
    <property type="project" value="TreeGrafter"/>
</dbReference>
<dbReference type="EMBL" id="FWFD01000009">
    <property type="protein sequence ID" value="SLM85923.1"/>
    <property type="molecule type" value="Genomic_DNA"/>
</dbReference>
<dbReference type="Gene3D" id="2.40.50.100">
    <property type="match status" value="1"/>
</dbReference>
<dbReference type="HAMAP" id="MF_00272">
    <property type="entry name" value="GcvH"/>
    <property type="match status" value="1"/>
</dbReference>
<dbReference type="InterPro" id="IPR033753">
    <property type="entry name" value="GCV_H/Fam206"/>
</dbReference>
<comment type="subunit">
    <text evidence="3">The glycine cleavage system is composed of four proteins: P, T, L and H.</text>
</comment>
<dbReference type="AlphaFoldDB" id="A0A1X6WNL9"/>
<dbReference type="GO" id="GO:0005960">
    <property type="term" value="C:glycine cleavage complex"/>
    <property type="evidence" value="ECO:0007669"/>
    <property type="project" value="InterPro"/>
</dbReference>
<dbReference type="PROSITE" id="PS00189">
    <property type="entry name" value="LIPOYL"/>
    <property type="match status" value="1"/>
</dbReference>
<keyword evidence="2 3" id="KW-0450">Lipoyl</keyword>
<evidence type="ECO:0000256" key="1">
    <source>
        <dbReference type="ARBA" id="ARBA00009249"/>
    </source>
</evidence>
<feature type="modified residue" description="N6-lipoyllysine" evidence="3 4">
    <location>
        <position position="64"/>
    </location>
</feature>
<evidence type="ECO:0000259" key="5">
    <source>
        <dbReference type="PROSITE" id="PS50968"/>
    </source>
</evidence>
<dbReference type="Proteomes" id="UP000195918">
    <property type="component" value="Unassembled WGS sequence"/>
</dbReference>
<proteinExistence type="inferred from homology"/>
<dbReference type="SUPFAM" id="SSF51230">
    <property type="entry name" value="Single hybrid motif"/>
    <property type="match status" value="1"/>
</dbReference>
<dbReference type="Pfam" id="PF01597">
    <property type="entry name" value="GCV_H"/>
    <property type="match status" value="1"/>
</dbReference>
<protein>
    <recommendedName>
        <fullName evidence="3">Glycine cleavage system H protein</fullName>
    </recommendedName>
</protein>
<feature type="domain" description="Lipoyl-binding" evidence="5">
    <location>
        <begin position="23"/>
        <end position="104"/>
    </location>
</feature>
<evidence type="ECO:0000313" key="6">
    <source>
        <dbReference type="EMBL" id="SLM85923.1"/>
    </source>
</evidence>
<dbReference type="PANTHER" id="PTHR11715">
    <property type="entry name" value="GLYCINE CLEAVAGE SYSTEM H PROTEIN"/>
    <property type="match status" value="1"/>
</dbReference>
<evidence type="ECO:0000256" key="3">
    <source>
        <dbReference type="HAMAP-Rule" id="MF_00272"/>
    </source>
</evidence>
<dbReference type="PROSITE" id="PS50968">
    <property type="entry name" value="BIOTINYL_LIPOYL"/>
    <property type="match status" value="1"/>
</dbReference>
<dbReference type="NCBIfam" id="TIGR00527">
    <property type="entry name" value="gcvH"/>
    <property type="match status" value="1"/>
</dbReference>
<dbReference type="OrthoDB" id="9796712at2"/>
<dbReference type="InterPro" id="IPR017453">
    <property type="entry name" value="GCV_H_sub"/>
</dbReference>